<dbReference type="EMBL" id="ML738420">
    <property type="protein sequence ID" value="KAE8307045.1"/>
    <property type="molecule type" value="Genomic_DNA"/>
</dbReference>
<proteinExistence type="predicted"/>
<sequence length="153" mass="17894">MTSESDQQHRHEISRLYLSLFTIKMSGNSSPDYKALFLKAEDERKRAVERERQAEERERQAEERERQQRECNRPTTFPEFIRHCHDLLWRPLRAQTPFRSTTGKIPTPIGKKTLGKFTNCLPLPAASRRRCTAVIHVTCCVGRPWSPIRTSTD</sequence>
<protein>
    <submittedName>
        <fullName evidence="2">Uncharacterized protein</fullName>
    </submittedName>
</protein>
<gene>
    <name evidence="2" type="ORF">BDV41DRAFT_556191</name>
</gene>
<accession>A0A5N6VEW1</accession>
<dbReference type="Proteomes" id="UP000325433">
    <property type="component" value="Unassembled WGS sequence"/>
</dbReference>
<reference evidence="3" key="1">
    <citation type="submission" date="2019-04" db="EMBL/GenBank/DDBJ databases">
        <title>Friends and foes A comparative genomics studyof 23 Aspergillus species from section Flavi.</title>
        <authorList>
            <consortium name="DOE Joint Genome Institute"/>
            <person name="Kjaerbolling I."/>
            <person name="Vesth T."/>
            <person name="Frisvad J.C."/>
            <person name="Nybo J.L."/>
            <person name="Theobald S."/>
            <person name="Kildgaard S."/>
            <person name="Isbrandt T."/>
            <person name="Kuo A."/>
            <person name="Sato A."/>
            <person name="Lyhne E.K."/>
            <person name="Kogle M.E."/>
            <person name="Wiebenga A."/>
            <person name="Kun R.S."/>
            <person name="Lubbers R.J."/>
            <person name="Makela M.R."/>
            <person name="Barry K."/>
            <person name="Chovatia M."/>
            <person name="Clum A."/>
            <person name="Daum C."/>
            <person name="Haridas S."/>
            <person name="He G."/>
            <person name="LaButti K."/>
            <person name="Lipzen A."/>
            <person name="Mondo S."/>
            <person name="Riley R."/>
            <person name="Salamov A."/>
            <person name="Simmons B.A."/>
            <person name="Magnuson J.K."/>
            <person name="Henrissat B."/>
            <person name="Mortensen U.H."/>
            <person name="Larsen T.O."/>
            <person name="Devries R.P."/>
            <person name="Grigoriev I.V."/>
            <person name="Machida M."/>
            <person name="Baker S.E."/>
            <person name="Andersen M.R."/>
        </authorList>
    </citation>
    <scope>NUCLEOTIDE SEQUENCE [LARGE SCALE GENOMIC DNA]</scope>
    <source>
        <strain evidence="3">CBS 130015</strain>
    </source>
</reference>
<evidence type="ECO:0000256" key="1">
    <source>
        <dbReference type="SAM" id="MobiDB-lite"/>
    </source>
</evidence>
<evidence type="ECO:0000313" key="2">
    <source>
        <dbReference type="EMBL" id="KAE8307045.1"/>
    </source>
</evidence>
<dbReference type="AlphaFoldDB" id="A0A5N6VEW1"/>
<feature type="region of interest" description="Disordered" evidence="1">
    <location>
        <begin position="48"/>
        <end position="72"/>
    </location>
</feature>
<evidence type="ECO:0000313" key="3">
    <source>
        <dbReference type="Proteomes" id="UP000325433"/>
    </source>
</evidence>
<keyword evidence="3" id="KW-1185">Reference proteome</keyword>
<organism evidence="2 3">
    <name type="scientific">Aspergillus transmontanensis</name>
    <dbReference type="NCBI Taxonomy" id="1034304"/>
    <lineage>
        <taxon>Eukaryota</taxon>
        <taxon>Fungi</taxon>
        <taxon>Dikarya</taxon>
        <taxon>Ascomycota</taxon>
        <taxon>Pezizomycotina</taxon>
        <taxon>Eurotiomycetes</taxon>
        <taxon>Eurotiomycetidae</taxon>
        <taxon>Eurotiales</taxon>
        <taxon>Aspergillaceae</taxon>
        <taxon>Aspergillus</taxon>
        <taxon>Aspergillus subgen. Circumdati</taxon>
    </lineage>
</organism>
<name>A0A5N6VEW1_9EURO</name>